<dbReference type="Pfam" id="PF18705">
    <property type="entry name" value="DUF5643"/>
    <property type="match status" value="1"/>
</dbReference>
<dbReference type="EMBL" id="NOJY02000002">
    <property type="protein sequence ID" value="RDY29373.1"/>
    <property type="molecule type" value="Genomic_DNA"/>
</dbReference>
<dbReference type="InterPro" id="IPR040680">
    <property type="entry name" value="DUF5643"/>
</dbReference>
<dbReference type="AlphaFoldDB" id="A0A255IF84"/>
<proteinExistence type="predicted"/>
<evidence type="ECO:0000313" key="3">
    <source>
        <dbReference type="EMBL" id="RDY29373.1"/>
    </source>
</evidence>
<name>A0A255IF84_9FIRM</name>
<organism evidence="3 4">
    <name type="scientific">Romboutsia weinsteinii</name>
    <dbReference type="NCBI Taxonomy" id="2020949"/>
    <lineage>
        <taxon>Bacteria</taxon>
        <taxon>Bacillati</taxon>
        <taxon>Bacillota</taxon>
        <taxon>Clostridia</taxon>
        <taxon>Peptostreptococcales</taxon>
        <taxon>Peptostreptococcaceae</taxon>
        <taxon>Romboutsia</taxon>
    </lineage>
</organism>
<comment type="caution">
    <text evidence="3">The sequence shown here is derived from an EMBL/GenBank/DDBJ whole genome shotgun (WGS) entry which is preliminary data.</text>
</comment>
<accession>A0A255IF84</accession>
<feature type="domain" description="DUF4179" evidence="1">
    <location>
        <begin position="42"/>
        <end position="125"/>
    </location>
</feature>
<dbReference type="Proteomes" id="UP000215694">
    <property type="component" value="Unassembled WGS sequence"/>
</dbReference>
<reference evidence="3 4" key="1">
    <citation type="journal article" date="2017" name="Genome Announc.">
        <title>Draft Genome Sequence of Romboutsia weinsteinii sp. nov. Strain CCRI-19649(T) Isolated from Surface Water.</title>
        <authorList>
            <person name="Maheux A.F."/>
            <person name="Boudreau D.K."/>
            <person name="Berube E."/>
            <person name="Boissinot M."/>
            <person name="Cantin P."/>
            <person name="Raymond F."/>
            <person name="Corbeil J."/>
            <person name="Omar R.F."/>
            <person name="Bergeron M.G."/>
        </authorList>
    </citation>
    <scope>NUCLEOTIDE SEQUENCE [LARGE SCALE GENOMIC DNA]</scope>
    <source>
        <strain evidence="3 4">CCRI-19649</strain>
    </source>
</reference>
<keyword evidence="4" id="KW-1185">Reference proteome</keyword>
<gene>
    <name evidence="3" type="ORF">CHL78_001350</name>
</gene>
<evidence type="ECO:0000259" key="2">
    <source>
        <dbReference type="Pfam" id="PF18705"/>
    </source>
</evidence>
<evidence type="ECO:0000259" key="1">
    <source>
        <dbReference type="Pfam" id="PF13786"/>
    </source>
</evidence>
<evidence type="ECO:0000313" key="4">
    <source>
        <dbReference type="Proteomes" id="UP000215694"/>
    </source>
</evidence>
<dbReference type="InterPro" id="IPR025436">
    <property type="entry name" value="DUF4179"/>
</dbReference>
<dbReference type="RefSeq" id="WP_094367714.1">
    <property type="nucleotide sequence ID" value="NZ_NOJY02000002.1"/>
</dbReference>
<dbReference type="Pfam" id="PF13786">
    <property type="entry name" value="DUF4179"/>
    <property type="match status" value="1"/>
</dbReference>
<feature type="domain" description="DUF5643" evidence="2">
    <location>
        <begin position="278"/>
        <end position="380"/>
    </location>
</feature>
<protein>
    <submittedName>
        <fullName evidence="3">DUF4179 domain-containing protein</fullName>
    </submittedName>
</protein>
<dbReference type="OrthoDB" id="1750340at2"/>
<sequence>MRDTFKILNDVKVDIDEYKEVKFDDNTELKKKMKKQIKSRDIKYKRGIAIASLALVLGSGFIMNEKAWANVKNIWYTLSQVSSNKENEIKDSKYNINKVISDKNVDILFRNIILDDHNLIIDMNIDDSRFDPRVDFTKKQHEEWYVDKWSDKETTLSLGADSIDIHVDGKKLSDFGMSSAPESTDRKSDNTTDVLAYQSIGTIGSDDDEYYREIDENQFPHKIENDKIYNLKITVKKIHISHYSVDDKGQPIAYGGAIRGNWTLDLDIKGKDLKNQTITYDINKNIELDIENELVNLNLENLKISPLKLKLNYKLDKDVNCFTQFKVLNDKGEEYQKESVSGSKYVKAEYGNIFNDTKYVILIPFIEDFATSKITEFKDKSIKILLDK</sequence>